<dbReference type="Gene3D" id="3.40.50.300">
    <property type="entry name" value="P-loop containing nucleotide triphosphate hydrolases"/>
    <property type="match status" value="1"/>
</dbReference>
<evidence type="ECO:0008006" key="2">
    <source>
        <dbReference type="Google" id="ProtNLM"/>
    </source>
</evidence>
<evidence type="ECO:0000313" key="1">
    <source>
        <dbReference type="EMBL" id="GAI84804.1"/>
    </source>
</evidence>
<dbReference type="InterPro" id="IPR027417">
    <property type="entry name" value="P-loop_NTPase"/>
</dbReference>
<gene>
    <name evidence="1" type="ORF">S12H4_14890</name>
</gene>
<accession>X1TXN1</accession>
<organism evidence="1">
    <name type="scientific">marine sediment metagenome</name>
    <dbReference type="NCBI Taxonomy" id="412755"/>
    <lineage>
        <taxon>unclassified sequences</taxon>
        <taxon>metagenomes</taxon>
        <taxon>ecological metagenomes</taxon>
    </lineage>
</organism>
<comment type="caution">
    <text evidence="1">The sequence shown here is derived from an EMBL/GenBank/DDBJ whole genome shotgun (WGS) entry which is preliminary data.</text>
</comment>
<name>X1TXN1_9ZZZZ</name>
<dbReference type="EMBL" id="BARW01007120">
    <property type="protein sequence ID" value="GAI84804.1"/>
    <property type="molecule type" value="Genomic_DNA"/>
</dbReference>
<dbReference type="SUPFAM" id="SSF52540">
    <property type="entry name" value="P-loop containing nucleoside triphosphate hydrolases"/>
    <property type="match status" value="1"/>
</dbReference>
<dbReference type="AlphaFoldDB" id="X1TXN1"/>
<proteinExistence type="predicted"/>
<protein>
    <recommendedName>
        <fullName evidence="2">CobQ/CobB/MinD/ParA nucleotide binding domain-containing protein</fullName>
    </recommendedName>
</protein>
<sequence length="182" mass="20551">MILDLAPGVSHNVVDFAIIAKKTILVTTPEVPSLLNAYSFIKVAVFRRLTFFFKYKKCSEILELLERAKDFENYPHLKTMEGFFREAREINSEVADSAKETLSGITPFVVVNRVRTGNDANIGKVIQGLMQNYLGIKSSELMTIREDIAVEKAIARMKPVMTEAPNSPFSRDIEEIAFKLCE</sequence>
<reference evidence="1" key="1">
    <citation type="journal article" date="2014" name="Front. Microbiol.">
        <title>High frequency of phylogenetically diverse reductive dehalogenase-homologous genes in deep subseafloor sedimentary metagenomes.</title>
        <authorList>
            <person name="Kawai M."/>
            <person name="Futagami T."/>
            <person name="Toyoda A."/>
            <person name="Takaki Y."/>
            <person name="Nishi S."/>
            <person name="Hori S."/>
            <person name="Arai W."/>
            <person name="Tsubouchi T."/>
            <person name="Morono Y."/>
            <person name="Uchiyama I."/>
            <person name="Ito T."/>
            <person name="Fujiyama A."/>
            <person name="Inagaki F."/>
            <person name="Takami H."/>
        </authorList>
    </citation>
    <scope>NUCLEOTIDE SEQUENCE</scope>
    <source>
        <strain evidence="1">Expedition CK06-06</strain>
    </source>
</reference>